<sequence>MAVAAELTNQGVPIRDAVVVVRDFENYEEPLSRAAIQYGLSPVFWRQLHVTRTRPYGLIQAICDLLDADEPSREVFLRPLYHRWSPTNGELGDWPIPPKTIDRAGSELPLQEQELTAWVDLCQNQAEIDDRVEMFVEWAANAPDLSPDAITEVLGTVVDGYAEYGVPATKQGDDPALLATETEARAVVRLQTLVQQLRHKFEDRLEEGSVEPTWEAVGELADVIATQRPGRREHSNARALDVMEANDVWELDVPVVILVGLTDAEWPRETDSALPAEFEEAVLTGSGEAENLAPRPAWTDGRDRDQLLDTLSAAERGVVAIRHTRTFEGDDVRPSPFLEHIECDFVPESGVDALLGPDRELPAELSHLVTTEADSND</sequence>
<dbReference type="RefSeq" id="WP_338006037.1">
    <property type="nucleotide sequence ID" value="NZ_JAOPKA010000024.1"/>
</dbReference>
<evidence type="ECO:0000313" key="1">
    <source>
        <dbReference type="EMBL" id="MCU4744229.1"/>
    </source>
</evidence>
<organism evidence="1 2">
    <name type="scientific">Natronoglomus mannanivorans</name>
    <dbReference type="NCBI Taxonomy" id="2979990"/>
    <lineage>
        <taxon>Archaea</taxon>
        <taxon>Methanobacteriati</taxon>
        <taxon>Methanobacteriota</taxon>
        <taxon>Stenosarchaea group</taxon>
        <taxon>Halobacteria</taxon>
        <taxon>Halobacteriales</taxon>
        <taxon>Natrialbaceae</taxon>
        <taxon>Natronoglomus</taxon>
    </lineage>
</organism>
<reference evidence="1" key="1">
    <citation type="submission" date="2022-09" db="EMBL/GenBank/DDBJ databases">
        <title>Enrichment on poylsaccharides allowed isolation of novel metabolic and taxonomic groups of Haloarchaea.</title>
        <authorList>
            <person name="Sorokin D.Y."/>
            <person name="Elcheninov A.G."/>
            <person name="Khizhniak T.V."/>
            <person name="Kolganova T.V."/>
            <person name="Kublanov I.V."/>
        </authorList>
    </citation>
    <scope>NUCLEOTIDE SEQUENCE</scope>
    <source>
        <strain evidence="1">AArc-xg1-1</strain>
    </source>
</reference>
<dbReference type="InterPro" id="IPR027417">
    <property type="entry name" value="P-loop_NTPase"/>
</dbReference>
<evidence type="ECO:0000313" key="2">
    <source>
        <dbReference type="Proteomes" id="UP001321018"/>
    </source>
</evidence>
<accession>A0AAP3E4U0</accession>
<evidence type="ECO:0008006" key="3">
    <source>
        <dbReference type="Google" id="ProtNLM"/>
    </source>
</evidence>
<name>A0AAP3E4U0_9EURY</name>
<dbReference type="SUPFAM" id="SSF52540">
    <property type="entry name" value="P-loop containing nucleoside triphosphate hydrolases"/>
    <property type="match status" value="1"/>
</dbReference>
<gene>
    <name evidence="1" type="ORF">OB960_22900</name>
</gene>
<dbReference type="AlphaFoldDB" id="A0AAP3E4U0"/>
<proteinExistence type="predicted"/>
<dbReference type="EMBL" id="JAOPKA010000024">
    <property type="protein sequence ID" value="MCU4744229.1"/>
    <property type="molecule type" value="Genomic_DNA"/>
</dbReference>
<dbReference type="Proteomes" id="UP001321018">
    <property type="component" value="Unassembled WGS sequence"/>
</dbReference>
<protein>
    <recommendedName>
        <fullName evidence="3">ATP-dependent helicase/nuclease subunit B</fullName>
    </recommendedName>
</protein>
<comment type="caution">
    <text evidence="1">The sequence shown here is derived from an EMBL/GenBank/DDBJ whole genome shotgun (WGS) entry which is preliminary data.</text>
</comment>